<keyword evidence="3" id="KW-0804">Transcription</keyword>
<dbReference type="InterPro" id="IPR036388">
    <property type="entry name" value="WH-like_DNA-bd_sf"/>
</dbReference>
<dbReference type="GO" id="GO:0003700">
    <property type="term" value="F:DNA-binding transcription factor activity"/>
    <property type="evidence" value="ECO:0007669"/>
    <property type="project" value="InterPro"/>
</dbReference>
<reference evidence="5" key="1">
    <citation type="submission" date="2021-03" db="EMBL/GenBank/DDBJ databases">
        <title>Leucobacter chromiisoli sp. nov., isolated from chromium-containing soil of chemical plant.</title>
        <authorList>
            <person name="Xu Z."/>
        </authorList>
    </citation>
    <scope>NUCLEOTIDE SEQUENCE</scope>
    <source>
        <strain evidence="5">K 70/01</strain>
    </source>
</reference>
<dbReference type="RefSeq" id="WP_208236043.1">
    <property type="nucleotide sequence ID" value="NZ_BAAAQU010000001.1"/>
</dbReference>
<accession>A0A939QIL6</accession>
<feature type="domain" description="HTH gntR-type" evidence="4">
    <location>
        <begin position="1"/>
        <end position="67"/>
    </location>
</feature>
<dbReference type="Pfam" id="PF07729">
    <property type="entry name" value="FCD"/>
    <property type="match status" value="1"/>
</dbReference>
<organism evidence="5 6">
    <name type="scientific">Leucobacter tardus</name>
    <dbReference type="NCBI Taxonomy" id="501483"/>
    <lineage>
        <taxon>Bacteria</taxon>
        <taxon>Bacillati</taxon>
        <taxon>Actinomycetota</taxon>
        <taxon>Actinomycetes</taxon>
        <taxon>Micrococcales</taxon>
        <taxon>Microbacteriaceae</taxon>
        <taxon>Leucobacter</taxon>
    </lineage>
</organism>
<gene>
    <name evidence="5" type="ORF">J4H85_01015</name>
</gene>
<protein>
    <submittedName>
        <fullName evidence="5">GntR family transcriptional regulator</fullName>
    </submittedName>
</protein>
<comment type="caution">
    <text evidence="5">The sequence shown here is derived from an EMBL/GenBank/DDBJ whole genome shotgun (WGS) entry which is preliminary data.</text>
</comment>
<dbReference type="PROSITE" id="PS50949">
    <property type="entry name" value="HTH_GNTR"/>
    <property type="match status" value="1"/>
</dbReference>
<dbReference type="InterPro" id="IPR036390">
    <property type="entry name" value="WH_DNA-bd_sf"/>
</dbReference>
<dbReference type="PRINTS" id="PR00035">
    <property type="entry name" value="HTHGNTR"/>
</dbReference>
<dbReference type="PANTHER" id="PTHR43537">
    <property type="entry name" value="TRANSCRIPTIONAL REGULATOR, GNTR FAMILY"/>
    <property type="match status" value="1"/>
</dbReference>
<evidence type="ECO:0000313" key="5">
    <source>
        <dbReference type="EMBL" id="MBO2988581.1"/>
    </source>
</evidence>
<dbReference type="GO" id="GO:0003677">
    <property type="term" value="F:DNA binding"/>
    <property type="evidence" value="ECO:0007669"/>
    <property type="project" value="UniProtKB-KW"/>
</dbReference>
<name>A0A939QIL6_9MICO</name>
<dbReference type="Proteomes" id="UP000668403">
    <property type="component" value="Unassembled WGS sequence"/>
</dbReference>
<evidence type="ECO:0000256" key="1">
    <source>
        <dbReference type="ARBA" id="ARBA00023015"/>
    </source>
</evidence>
<dbReference type="SMART" id="SM00895">
    <property type="entry name" value="FCD"/>
    <property type="match status" value="1"/>
</dbReference>
<dbReference type="SMART" id="SM00345">
    <property type="entry name" value="HTH_GNTR"/>
    <property type="match status" value="1"/>
</dbReference>
<dbReference type="AlphaFoldDB" id="A0A939QIL6"/>
<dbReference type="Gene3D" id="1.20.120.530">
    <property type="entry name" value="GntR ligand-binding domain-like"/>
    <property type="match status" value="1"/>
</dbReference>
<keyword evidence="2" id="KW-0238">DNA-binding</keyword>
<evidence type="ECO:0000313" key="6">
    <source>
        <dbReference type="Proteomes" id="UP000668403"/>
    </source>
</evidence>
<dbReference type="Gene3D" id="1.10.10.10">
    <property type="entry name" value="Winged helix-like DNA-binding domain superfamily/Winged helix DNA-binding domain"/>
    <property type="match status" value="1"/>
</dbReference>
<dbReference type="Pfam" id="PF00392">
    <property type="entry name" value="GntR"/>
    <property type="match status" value="1"/>
</dbReference>
<dbReference type="SUPFAM" id="SSF46785">
    <property type="entry name" value="Winged helix' DNA-binding domain"/>
    <property type="match status" value="1"/>
</dbReference>
<evidence type="ECO:0000259" key="4">
    <source>
        <dbReference type="PROSITE" id="PS50949"/>
    </source>
</evidence>
<keyword evidence="6" id="KW-1185">Reference proteome</keyword>
<dbReference type="SUPFAM" id="SSF48008">
    <property type="entry name" value="GntR ligand-binding domain-like"/>
    <property type="match status" value="1"/>
</dbReference>
<keyword evidence="1" id="KW-0805">Transcription regulation</keyword>
<dbReference type="PANTHER" id="PTHR43537:SF49">
    <property type="entry name" value="TRANSCRIPTIONAL REGULATORY PROTEIN"/>
    <property type="match status" value="1"/>
</dbReference>
<evidence type="ECO:0000256" key="2">
    <source>
        <dbReference type="ARBA" id="ARBA00023125"/>
    </source>
</evidence>
<dbReference type="EMBL" id="JAGFBF010000001">
    <property type="protein sequence ID" value="MBO2988581.1"/>
    <property type="molecule type" value="Genomic_DNA"/>
</dbReference>
<dbReference type="InterPro" id="IPR000524">
    <property type="entry name" value="Tscrpt_reg_HTH_GntR"/>
</dbReference>
<proteinExistence type="predicted"/>
<sequence>MQEGTILERLRDMVVSGSAPPGELLGEIALAQEFEVSRTPVREALKQLEREGLVEVRPRVGTFVRKPTEREILELFQLKESLEGLAAGLLAQRGEVAELRILRQNVADESAVVEAGDARAYATLVHEFHHTLVTGADNQKLAEHYALLMNQLAYHRIVTQTLALPGRLGASLSEHGRILAAIESKDALAAEFATRNHVAQSRQAATLARIHEHDGGAVPATGDQA</sequence>
<dbReference type="InterPro" id="IPR011711">
    <property type="entry name" value="GntR_C"/>
</dbReference>
<dbReference type="CDD" id="cd07377">
    <property type="entry name" value="WHTH_GntR"/>
    <property type="match status" value="1"/>
</dbReference>
<evidence type="ECO:0000256" key="3">
    <source>
        <dbReference type="ARBA" id="ARBA00023163"/>
    </source>
</evidence>
<dbReference type="InterPro" id="IPR008920">
    <property type="entry name" value="TF_FadR/GntR_C"/>
</dbReference>